<keyword evidence="6 7" id="KW-0413">Isomerase</keyword>
<feature type="active site" description="O-(5'-phospho-DNA)-tyrosine intermediate" evidence="7">
    <location>
        <position position="141"/>
    </location>
</feature>
<dbReference type="CDD" id="cd00187">
    <property type="entry name" value="TOP4c"/>
    <property type="match status" value="1"/>
</dbReference>
<dbReference type="GO" id="GO:0009330">
    <property type="term" value="C:DNA topoisomerase type II (double strand cut, ATP-hydrolyzing) complex"/>
    <property type="evidence" value="ECO:0007669"/>
    <property type="project" value="TreeGrafter"/>
</dbReference>
<dbReference type="AlphaFoldDB" id="A0A1U9LJS9"/>
<protein>
    <recommendedName>
        <fullName evidence="3">DNA topoisomerase (ATP-hydrolyzing)</fullName>
        <ecNumber evidence="3">5.6.2.2</ecNumber>
    </recommendedName>
</protein>
<evidence type="ECO:0000256" key="7">
    <source>
        <dbReference type="PROSITE-ProRule" id="PRU01384"/>
    </source>
</evidence>
<dbReference type="SUPFAM" id="SSF101904">
    <property type="entry name" value="GyrA/ParC C-terminal domain-like"/>
    <property type="match status" value="1"/>
</dbReference>
<dbReference type="InterPro" id="IPR013758">
    <property type="entry name" value="Topo_IIA_A/C_ab"/>
</dbReference>
<dbReference type="GO" id="GO:0005524">
    <property type="term" value="F:ATP binding"/>
    <property type="evidence" value="ECO:0007669"/>
    <property type="project" value="InterPro"/>
</dbReference>
<dbReference type="InterPro" id="IPR013757">
    <property type="entry name" value="Topo_IIA_A_a_sf"/>
</dbReference>
<dbReference type="KEGG" id="aper:A0U91_16775"/>
<feature type="compositionally biased region" description="Acidic residues" evidence="8">
    <location>
        <begin position="919"/>
        <end position="943"/>
    </location>
</feature>
<dbReference type="GO" id="GO:0003918">
    <property type="term" value="F:DNA topoisomerase type II (double strand cut, ATP-hydrolyzing) activity"/>
    <property type="evidence" value="ECO:0007669"/>
    <property type="project" value="UniProtKB-EC"/>
</dbReference>
<dbReference type="PROSITE" id="PS52040">
    <property type="entry name" value="TOPO_IIA"/>
    <property type="match status" value="1"/>
</dbReference>
<feature type="compositionally biased region" description="Polar residues" evidence="8">
    <location>
        <begin position="945"/>
        <end position="954"/>
    </location>
</feature>
<organism evidence="10 11">
    <name type="scientific">Acetobacter persici</name>
    <dbReference type="NCBI Taxonomy" id="1076596"/>
    <lineage>
        <taxon>Bacteria</taxon>
        <taxon>Pseudomonadati</taxon>
        <taxon>Pseudomonadota</taxon>
        <taxon>Alphaproteobacteria</taxon>
        <taxon>Acetobacterales</taxon>
        <taxon>Acetobacteraceae</taxon>
        <taxon>Acetobacter</taxon>
    </lineage>
</organism>
<evidence type="ECO:0000259" key="9">
    <source>
        <dbReference type="PROSITE" id="PS52040"/>
    </source>
</evidence>
<dbReference type="Gene3D" id="3.90.199.10">
    <property type="entry name" value="Topoisomerase II, domain 5"/>
    <property type="match status" value="1"/>
</dbReference>
<evidence type="ECO:0000313" key="11">
    <source>
        <dbReference type="Proteomes" id="UP000189055"/>
    </source>
</evidence>
<keyword evidence="4 7" id="KW-0799">Topoisomerase</keyword>
<evidence type="ECO:0000256" key="8">
    <source>
        <dbReference type="SAM" id="MobiDB-lite"/>
    </source>
</evidence>
<dbReference type="SUPFAM" id="SSF56719">
    <property type="entry name" value="Type II DNA topoisomerase"/>
    <property type="match status" value="1"/>
</dbReference>
<dbReference type="Gene3D" id="2.120.10.90">
    <property type="entry name" value="DNA gyrase/topoisomerase IV, subunit A, C-terminal"/>
    <property type="match status" value="1"/>
</dbReference>
<name>A0A1U9LJS9_9PROT</name>
<gene>
    <name evidence="10" type="ORF">A0U91_16775</name>
</gene>
<evidence type="ECO:0000256" key="3">
    <source>
        <dbReference type="ARBA" id="ARBA00012895"/>
    </source>
</evidence>
<dbReference type="SMART" id="SM00434">
    <property type="entry name" value="TOP4c"/>
    <property type="match status" value="1"/>
</dbReference>
<evidence type="ECO:0000256" key="4">
    <source>
        <dbReference type="ARBA" id="ARBA00023029"/>
    </source>
</evidence>
<comment type="catalytic activity">
    <reaction evidence="1 7">
        <text>ATP-dependent breakage, passage and rejoining of double-stranded DNA.</text>
        <dbReference type="EC" id="5.6.2.2"/>
    </reaction>
</comment>
<sequence>MSNSNNTIEDQNDIDETLADEVEGKDIGAVNIVPMEDSMSTSYLNYAMSVIASRALPDVRDGLKPVHRRVVYGAAPFISKGVVKSARIVGDVMGKYHPHGDASIYDSLVRMAQDWTMRLPIILGQGNFGSIDGDSPAAMRYTEAQLQPQAHIALMKDIDLDTVDFVPNYDESEQEPSVLPARIPLLLINGVEGIAVGFASSIPPHNPEEAIQATIAVIRDPSISDEALRQIMPGPDFPTGAVCVDNGGYAKAFATGNGSVRLVGTHELKTFDSGKKAGRQQIILTSIPYMVNKSGLVAKINEMKNTKGEKSFGFGDIQEIRDESSQKGIRIVLDLKKDANADLILKNLESRTLFSRSVNYNMTVRGPGGKPLLLGVRQVMDEFIDFRREVLWRRTNFLLEKERKRLRTLTGLFAARTQIRDVVKIIQDSEDGPSAKLALLEMKFPVETDLAKYLKAVEPDDDLPKVFRLTEDQAKSILEMRLINLTKLQLNDIEEEAVKIKASMEGNLHLLATPAALDEVMISEMEEFLQGYGSCPRLTELQRGVDEVEDFQLYPNVPVVLSVTHRSYVRITEQDSFREQNRGGKGRKAGAVPRDEDFVTHTVPCMTHDMLTFFTSYGKAYAVRAGSFPMTASSSAGRPIVNFGIELEEGEQIAAVIKMPATTAEAENKYLMFVTSAGSVRRNKMSDFMNIRSNGKKAMKSPDGGDINLLAVLPCHEDIEDLILASSSGRAVRFQINAKNIRVFASRDSAGTRGITLGPAERCVSACIVHHSDATPNERQAYLAGGEKVIKEGDNEFTVKLTQEQMESMAATDVTLITVSERAIGKRFSSHEVRVSSRGGKGVSIGTFTPATGGLVGLLPSGDTDGLLIVTSGGQAIRTGCKGIRRTARSGRGVILFKVPVGDKIASLCILEASAAGEFEDEDDLEATEAEGDEASETDDEGTVENASTESDEE</sequence>
<proteinExistence type="inferred from homology"/>
<geneLocation type="plasmid" evidence="11">
    <name>pac1084_1</name>
</geneLocation>
<dbReference type="InterPro" id="IPR006691">
    <property type="entry name" value="GyrA/parC_rep"/>
</dbReference>
<evidence type="ECO:0000256" key="5">
    <source>
        <dbReference type="ARBA" id="ARBA00023125"/>
    </source>
</evidence>
<dbReference type="GO" id="GO:0006265">
    <property type="term" value="P:DNA topological change"/>
    <property type="evidence" value="ECO:0007669"/>
    <property type="project" value="UniProtKB-UniRule"/>
</dbReference>
<dbReference type="Pfam" id="PF00521">
    <property type="entry name" value="DNA_topoisoIV"/>
    <property type="match status" value="1"/>
</dbReference>
<dbReference type="PANTHER" id="PTHR43493">
    <property type="entry name" value="DNA GYRASE/TOPOISOMERASE SUBUNIT A"/>
    <property type="match status" value="1"/>
</dbReference>
<dbReference type="RefSeq" id="WP_077932283.1">
    <property type="nucleotide sequence ID" value="NZ_CP014688.1"/>
</dbReference>
<comment type="similarity">
    <text evidence="2">Belongs to the type II topoisomerase GyrA/ParC subunit family.</text>
</comment>
<dbReference type="PANTHER" id="PTHR43493:SF5">
    <property type="entry name" value="DNA GYRASE SUBUNIT A, CHLOROPLASTIC_MITOCHONDRIAL"/>
    <property type="match status" value="1"/>
</dbReference>
<feature type="domain" description="Topo IIA-type catalytic" evidence="9">
    <location>
        <begin position="56"/>
        <end position="553"/>
    </location>
</feature>
<dbReference type="Gene3D" id="3.30.1360.40">
    <property type="match status" value="1"/>
</dbReference>
<dbReference type="InterPro" id="IPR050220">
    <property type="entry name" value="Type_II_DNA_Topoisomerases"/>
</dbReference>
<keyword evidence="10" id="KW-0614">Plasmid</keyword>
<keyword evidence="5 7" id="KW-0238">DNA-binding</keyword>
<reference evidence="10 11" key="1">
    <citation type="submission" date="2016-03" db="EMBL/GenBank/DDBJ databases">
        <title>Acetic acid bacteria sequencing.</title>
        <authorList>
            <person name="Brandt J."/>
            <person name="Jakob F."/>
            <person name="Vogel R.F."/>
        </authorList>
    </citation>
    <scope>NUCLEOTIDE SEQUENCE [LARGE SCALE GENOMIC DNA]</scope>
    <source>
        <strain evidence="10 11">TMW2.1084</strain>
        <plasmid evidence="11">pac1084_1</plasmid>
    </source>
</reference>
<dbReference type="InterPro" id="IPR013760">
    <property type="entry name" value="Topo_IIA-like_dom_sf"/>
</dbReference>
<dbReference type="Proteomes" id="UP000189055">
    <property type="component" value="Plasmid pAC1084_1"/>
</dbReference>
<dbReference type="EC" id="5.6.2.2" evidence="3"/>
<dbReference type="InterPro" id="IPR002205">
    <property type="entry name" value="Topo_IIA_dom_A"/>
</dbReference>
<dbReference type="EMBL" id="CP014688">
    <property type="protein sequence ID" value="AQT06658.1"/>
    <property type="molecule type" value="Genomic_DNA"/>
</dbReference>
<dbReference type="GO" id="GO:0003677">
    <property type="term" value="F:DNA binding"/>
    <property type="evidence" value="ECO:0007669"/>
    <property type="project" value="UniProtKB-UniRule"/>
</dbReference>
<dbReference type="Pfam" id="PF03989">
    <property type="entry name" value="DNA_gyraseA_C"/>
    <property type="match status" value="6"/>
</dbReference>
<dbReference type="Gene3D" id="1.10.268.10">
    <property type="entry name" value="Topoisomerase, domain 3"/>
    <property type="match status" value="1"/>
</dbReference>
<accession>A0A1U9LJS9</accession>
<evidence type="ECO:0000256" key="2">
    <source>
        <dbReference type="ARBA" id="ARBA00008263"/>
    </source>
</evidence>
<evidence type="ECO:0000313" key="10">
    <source>
        <dbReference type="EMBL" id="AQT06658.1"/>
    </source>
</evidence>
<evidence type="ECO:0000256" key="1">
    <source>
        <dbReference type="ARBA" id="ARBA00000185"/>
    </source>
</evidence>
<dbReference type="InterPro" id="IPR035516">
    <property type="entry name" value="Gyrase/topoIV_suA_C"/>
</dbReference>
<evidence type="ECO:0000256" key="6">
    <source>
        <dbReference type="ARBA" id="ARBA00023235"/>
    </source>
</evidence>
<feature type="region of interest" description="Disordered" evidence="8">
    <location>
        <begin position="919"/>
        <end position="954"/>
    </location>
</feature>